<gene>
    <name evidence="3" type="ORF">A8C32_09730</name>
</gene>
<sequence length="149" mass="17090">MVMACNNQLKEPEKPKNLISKGKMVDILIDSKLIGFANSKNKKIMKEKGVNINTYVFSQHNIDSLQFALSNSYYAFHIKEYEEIYTKVADSLEKLKVEFKALEAKEWKEKTKREEDSLASLTKKDSLVNILPENKIKKIGDSIKSVSDK</sequence>
<reference evidence="3 4" key="1">
    <citation type="submission" date="2016-05" db="EMBL/GenBank/DDBJ databases">
        <title>Draft Genome Sequence of Algibacter sp. Strain SK-16 Isolated from the Surface Water of Aburatsubo Inlet.</title>
        <authorList>
            <person name="Wong S.-K."/>
            <person name="Yoshizawa S."/>
            <person name="Nakajima Y."/>
            <person name="Ogura Y."/>
            <person name="Tetsuya H."/>
            <person name="Hamasaki K."/>
        </authorList>
    </citation>
    <scope>NUCLEOTIDE SEQUENCE [LARGE SCALE GENOMIC DNA]</scope>
    <source>
        <strain evidence="3 4">SK-16</strain>
    </source>
</reference>
<keyword evidence="4" id="KW-1185">Reference proteome</keyword>
<evidence type="ECO:0000313" key="4">
    <source>
        <dbReference type="Proteomes" id="UP000095713"/>
    </source>
</evidence>
<dbReference type="AlphaFoldDB" id="A0A1E5TEI0"/>
<dbReference type="STRING" id="1849968.A8C32_09730"/>
<dbReference type="Proteomes" id="UP000095713">
    <property type="component" value="Unassembled WGS sequence"/>
</dbReference>
<dbReference type="EMBL" id="MDJD01000006">
    <property type="protein sequence ID" value="OEK09783.1"/>
    <property type="molecule type" value="Genomic_DNA"/>
</dbReference>
<dbReference type="Pfam" id="PF14129">
    <property type="entry name" value="DUF4296"/>
    <property type="match status" value="1"/>
</dbReference>
<keyword evidence="1" id="KW-0175">Coiled coil</keyword>
<feature type="domain" description="DUF4296" evidence="2">
    <location>
        <begin position="15"/>
        <end position="96"/>
    </location>
</feature>
<evidence type="ECO:0000256" key="1">
    <source>
        <dbReference type="SAM" id="Coils"/>
    </source>
</evidence>
<proteinExistence type="predicted"/>
<name>A0A1E5TEI0_9FLAO</name>
<evidence type="ECO:0000313" key="3">
    <source>
        <dbReference type="EMBL" id="OEK09783.1"/>
    </source>
</evidence>
<evidence type="ECO:0000259" key="2">
    <source>
        <dbReference type="Pfam" id="PF14129"/>
    </source>
</evidence>
<protein>
    <recommendedName>
        <fullName evidence="2">DUF4296 domain-containing protein</fullName>
    </recommendedName>
</protein>
<dbReference type="InterPro" id="IPR025381">
    <property type="entry name" value="DUF4296"/>
</dbReference>
<feature type="coiled-coil region" evidence="1">
    <location>
        <begin position="78"/>
        <end position="124"/>
    </location>
</feature>
<comment type="caution">
    <text evidence="3">The sequence shown here is derived from an EMBL/GenBank/DDBJ whole genome shotgun (WGS) entry which is preliminary data.</text>
</comment>
<accession>A0A1E5TEI0</accession>
<organism evidence="3 4">
    <name type="scientific">Flavivirga aquatica</name>
    <dbReference type="NCBI Taxonomy" id="1849968"/>
    <lineage>
        <taxon>Bacteria</taxon>
        <taxon>Pseudomonadati</taxon>
        <taxon>Bacteroidota</taxon>
        <taxon>Flavobacteriia</taxon>
        <taxon>Flavobacteriales</taxon>
        <taxon>Flavobacteriaceae</taxon>
        <taxon>Flavivirga</taxon>
    </lineage>
</organism>